<dbReference type="Gene3D" id="3.30.70.2860">
    <property type="match status" value="1"/>
</dbReference>
<dbReference type="SMART" id="SM00852">
    <property type="entry name" value="MoCF_biosynth"/>
    <property type="match status" value="1"/>
</dbReference>
<dbReference type="AlphaFoldDB" id="A0A5B1CRL6"/>
<dbReference type="InterPro" id="IPR001453">
    <property type="entry name" value="MoaB/Mog_dom"/>
</dbReference>
<dbReference type="Pfam" id="PF18146">
    <property type="entry name" value="CinA_KH"/>
    <property type="match status" value="1"/>
</dbReference>
<reference evidence="2 3" key="1">
    <citation type="submission" date="2019-08" db="EMBL/GenBank/DDBJ databases">
        <title>Deep-cultivation of Planctomycetes and their phenomic and genomic characterization uncovers novel biology.</title>
        <authorList>
            <person name="Wiegand S."/>
            <person name="Jogler M."/>
            <person name="Boedeker C."/>
            <person name="Pinto D."/>
            <person name="Vollmers J."/>
            <person name="Rivas-Marin E."/>
            <person name="Kohn T."/>
            <person name="Peeters S.H."/>
            <person name="Heuer A."/>
            <person name="Rast P."/>
            <person name="Oberbeckmann S."/>
            <person name="Bunk B."/>
            <person name="Jeske O."/>
            <person name="Meyerdierks A."/>
            <person name="Storesund J.E."/>
            <person name="Kallscheuer N."/>
            <person name="Luecker S."/>
            <person name="Lage O.M."/>
            <person name="Pohl T."/>
            <person name="Merkel B.J."/>
            <person name="Hornburger P."/>
            <person name="Mueller R.-W."/>
            <person name="Bruemmer F."/>
            <person name="Labrenz M."/>
            <person name="Spormann A.M."/>
            <person name="Op Den Camp H."/>
            <person name="Overmann J."/>
            <person name="Amann R."/>
            <person name="Jetten M.S.M."/>
            <person name="Mascher T."/>
            <person name="Medema M.H."/>
            <person name="Devos D.P."/>
            <person name="Kaster A.-K."/>
            <person name="Ovreas L."/>
            <person name="Rohde M."/>
            <person name="Galperin M.Y."/>
            <person name="Jogler C."/>
        </authorList>
    </citation>
    <scope>NUCLEOTIDE SEQUENCE [LARGE SCALE GENOMIC DNA]</scope>
    <source>
        <strain evidence="2 3">LF1</strain>
    </source>
</reference>
<dbReference type="Proteomes" id="UP000322699">
    <property type="component" value="Unassembled WGS sequence"/>
</dbReference>
<evidence type="ECO:0000259" key="1">
    <source>
        <dbReference type="SMART" id="SM00852"/>
    </source>
</evidence>
<protein>
    <submittedName>
        <fullName evidence="2">Putative competence-damage inducible protein</fullName>
    </submittedName>
</protein>
<name>A0A5B1CRL6_9BACT</name>
<organism evidence="2 3">
    <name type="scientific">Rubripirellula obstinata</name>
    <dbReference type="NCBI Taxonomy" id="406547"/>
    <lineage>
        <taxon>Bacteria</taxon>
        <taxon>Pseudomonadati</taxon>
        <taxon>Planctomycetota</taxon>
        <taxon>Planctomycetia</taxon>
        <taxon>Pirellulales</taxon>
        <taxon>Pirellulaceae</taxon>
        <taxon>Rubripirellula</taxon>
    </lineage>
</organism>
<dbReference type="SUPFAM" id="SSF53218">
    <property type="entry name" value="Molybdenum cofactor biosynthesis proteins"/>
    <property type="match status" value="1"/>
</dbReference>
<dbReference type="InterPro" id="IPR041424">
    <property type="entry name" value="CinA_KH"/>
</dbReference>
<dbReference type="InterPro" id="IPR036425">
    <property type="entry name" value="MoaB/Mog-like_dom_sf"/>
</dbReference>
<comment type="caution">
    <text evidence="2">The sequence shown here is derived from an EMBL/GenBank/DDBJ whole genome shotgun (WGS) entry which is preliminary data.</text>
</comment>
<dbReference type="InterPro" id="IPR008135">
    <property type="entry name" value="Competence-induced_CinA"/>
</dbReference>
<evidence type="ECO:0000313" key="3">
    <source>
        <dbReference type="Proteomes" id="UP000322699"/>
    </source>
</evidence>
<dbReference type="Gene3D" id="3.40.980.10">
    <property type="entry name" value="MoaB/Mog-like domain"/>
    <property type="match status" value="1"/>
</dbReference>
<dbReference type="CDD" id="cd00885">
    <property type="entry name" value="cinA"/>
    <property type="match status" value="1"/>
</dbReference>
<dbReference type="Pfam" id="PF00994">
    <property type="entry name" value="MoCF_biosynth"/>
    <property type="match status" value="1"/>
</dbReference>
<keyword evidence="3" id="KW-1185">Reference proteome</keyword>
<dbReference type="OrthoDB" id="9801454at2"/>
<dbReference type="PANTHER" id="PTHR13939">
    <property type="entry name" value="NICOTINAMIDE-NUCLEOTIDE AMIDOHYDROLASE PNCC"/>
    <property type="match status" value="1"/>
</dbReference>
<proteinExistence type="predicted"/>
<dbReference type="EMBL" id="VRLW01000001">
    <property type="protein sequence ID" value="KAA1262023.1"/>
    <property type="molecule type" value="Genomic_DNA"/>
</dbReference>
<evidence type="ECO:0000313" key="2">
    <source>
        <dbReference type="EMBL" id="KAA1262023.1"/>
    </source>
</evidence>
<sequence length="414" mass="44819">MSDQVPACLTAEVVSIGDEMTSGARLDTNAQWLSRRLGELGLQVKFHSTVGDTLADNVDVFRIAASRANVVVSTGGLGPTRDDLTREALAAAIDRPLVQFDSALQHIESMFASRGRQMPARNHMQAMFPEGSQEIFNPQGTAPGVDLKFDSGGRVFALPGVPAEMKRMFDETVSPRILKDATAVGSAGGSHIRHDVMKFFGTGESDMEERLGQMIDRKRSPRVGITVSKATISLRITATGNSESDCAAQIAETRAEILERVSEFYFGDGETYDQQHAIDQQLRIAGQSLSIIELGRAAPLGDWFAAIEPTTSYRGGLSMSAATDLMAMLETDSIEASMATIAKKFASDWVILVDEYPSLDPSADQPIPASDVSIFVYDPAGNLHQKTVKIGGHPSIIQPRIAKTAMQFLRQQLQ</sequence>
<dbReference type="RefSeq" id="WP_068261137.1">
    <property type="nucleotide sequence ID" value="NZ_LWSK01000022.1"/>
</dbReference>
<gene>
    <name evidence="2" type="primary">cinA</name>
    <name evidence="2" type="ORF">LF1_45840</name>
</gene>
<accession>A0A5B1CRL6</accession>
<feature type="domain" description="MoaB/Mog" evidence="1">
    <location>
        <begin position="12"/>
        <end position="179"/>
    </location>
</feature>
<dbReference type="PANTHER" id="PTHR13939:SF0">
    <property type="entry name" value="NMN AMIDOHYDROLASE-LIKE PROTEIN YFAY"/>
    <property type="match status" value="1"/>
</dbReference>
<dbReference type="PIRSF" id="PIRSF006728">
    <property type="entry name" value="CinA"/>
    <property type="match status" value="1"/>
</dbReference>
<dbReference type="InterPro" id="IPR050101">
    <property type="entry name" value="CinA"/>
</dbReference>